<dbReference type="PANTHER" id="PTHR42924:SF3">
    <property type="entry name" value="POLYMERASE_HISTIDINOL PHOSPHATASE N-TERMINAL DOMAIN-CONTAINING PROTEIN"/>
    <property type="match status" value="1"/>
</dbReference>
<name>A0A1M5WT24_9FIRM</name>
<evidence type="ECO:0000259" key="1">
    <source>
        <dbReference type="SMART" id="SM00481"/>
    </source>
</evidence>
<dbReference type="OrthoDB" id="9804333at2"/>
<dbReference type="CDD" id="cd07438">
    <property type="entry name" value="PHP_HisPPase_AMP"/>
    <property type="match status" value="1"/>
</dbReference>
<keyword evidence="3" id="KW-1185">Reference proteome</keyword>
<dbReference type="InterPro" id="IPR016195">
    <property type="entry name" value="Pol/histidinol_Pase-like"/>
</dbReference>
<dbReference type="GO" id="GO:0035312">
    <property type="term" value="F:5'-3' DNA exonuclease activity"/>
    <property type="evidence" value="ECO:0007669"/>
    <property type="project" value="TreeGrafter"/>
</dbReference>
<dbReference type="PANTHER" id="PTHR42924">
    <property type="entry name" value="EXONUCLEASE"/>
    <property type="match status" value="1"/>
</dbReference>
<feature type="domain" description="Polymerase/histidinol phosphatase N-terminal" evidence="1">
    <location>
        <begin position="10"/>
        <end position="75"/>
    </location>
</feature>
<dbReference type="Proteomes" id="UP000183954">
    <property type="component" value="Unassembled WGS sequence"/>
</dbReference>
<organism evidence="2 3">
    <name type="scientific">Desulfosporosinus lacus DSM 15449</name>
    <dbReference type="NCBI Taxonomy" id="1121420"/>
    <lineage>
        <taxon>Bacteria</taxon>
        <taxon>Bacillati</taxon>
        <taxon>Bacillota</taxon>
        <taxon>Clostridia</taxon>
        <taxon>Eubacteriales</taxon>
        <taxon>Desulfitobacteriaceae</taxon>
        <taxon>Desulfosporosinus</taxon>
    </lineage>
</organism>
<dbReference type="InterPro" id="IPR003141">
    <property type="entry name" value="Pol/His_phosphatase_N"/>
</dbReference>
<gene>
    <name evidence="2" type="ORF">SAMN02746098_01775</name>
</gene>
<dbReference type="Gene3D" id="1.10.150.650">
    <property type="match status" value="1"/>
</dbReference>
<dbReference type="RefSeq" id="WP_073029367.1">
    <property type="nucleotide sequence ID" value="NZ_FQXJ01000005.1"/>
</dbReference>
<dbReference type="EMBL" id="FQXJ01000005">
    <property type="protein sequence ID" value="SHH90766.1"/>
    <property type="molecule type" value="Genomic_DNA"/>
</dbReference>
<protein>
    <recommendedName>
        <fullName evidence="1">Polymerase/histidinol phosphatase N-terminal domain-containing protein</fullName>
    </recommendedName>
</protein>
<dbReference type="Pfam" id="PF02811">
    <property type="entry name" value="PHP"/>
    <property type="match status" value="1"/>
</dbReference>
<evidence type="ECO:0000313" key="2">
    <source>
        <dbReference type="EMBL" id="SHH90766.1"/>
    </source>
</evidence>
<dbReference type="Gene3D" id="3.20.20.140">
    <property type="entry name" value="Metal-dependent hydrolases"/>
    <property type="match status" value="1"/>
</dbReference>
<dbReference type="AlphaFoldDB" id="A0A1M5WT24"/>
<dbReference type="SUPFAM" id="SSF89550">
    <property type="entry name" value="PHP domain-like"/>
    <property type="match status" value="1"/>
</dbReference>
<dbReference type="SMART" id="SM00481">
    <property type="entry name" value="POLIIIAc"/>
    <property type="match status" value="1"/>
</dbReference>
<reference evidence="3" key="1">
    <citation type="submission" date="2016-11" db="EMBL/GenBank/DDBJ databases">
        <authorList>
            <person name="Varghese N."/>
            <person name="Submissions S."/>
        </authorList>
    </citation>
    <scope>NUCLEOTIDE SEQUENCE [LARGE SCALE GENOMIC DNA]</scope>
    <source>
        <strain evidence="3">DSM 15449</strain>
    </source>
</reference>
<dbReference type="GO" id="GO:0004534">
    <property type="term" value="F:5'-3' RNA exonuclease activity"/>
    <property type="evidence" value="ECO:0007669"/>
    <property type="project" value="TreeGrafter"/>
</dbReference>
<dbReference type="InterPro" id="IPR004013">
    <property type="entry name" value="PHP_dom"/>
</dbReference>
<dbReference type="InterPro" id="IPR052018">
    <property type="entry name" value="PHP_domain"/>
</dbReference>
<evidence type="ECO:0000313" key="3">
    <source>
        <dbReference type="Proteomes" id="UP000183954"/>
    </source>
</evidence>
<dbReference type="STRING" id="1121420.SAMN02746098_01775"/>
<proteinExistence type="predicted"/>
<accession>A0A1M5WT24</accession>
<sequence length="280" mass="31403">MTSPSILYEADLHCHTTESDGLLTPRELIRLAADLGLKGIGITDHDTIQGWREAEEAGAYYKIQVLRGIELNTDWQGKEVHILGYEVDNTSCYLNDKLRSLRDAREQRMIEILKRLATQGISICADEVRKLTKGESIGRPHIAQVLIERGFVKNIKEAFERYIGLGAPAYVPRYKLTTEEGIELVRQAHGIPVLAHPGMQRLDEGIPAWVEVGLQGIEVLHSEHKSDDVSRYRAIARQYKLLVTGGSDFHGEARKPGVELGRWGVPIRVLEQIQALAKLN</sequence>